<dbReference type="Proteomes" id="UP000654075">
    <property type="component" value="Unassembled WGS sequence"/>
</dbReference>
<comment type="caution">
    <text evidence="1">The sequence shown here is derived from an EMBL/GenBank/DDBJ whole genome shotgun (WGS) entry which is preliminary data.</text>
</comment>
<proteinExistence type="predicted"/>
<sequence>AGARAGLRRCAALGFCGQRAGLGGGPDRPRVLDLTRANVARNLPAIRAVRRHSSGCSEAELKEEDIHIRVQELYFGDDAALAAALGSGAPEAPLLVLCSDCIWRGFLHRPLLVTIATALSLARDQDRGEAAALISFQKRSPQNEDYFMQILQREFTCFSVIHVDASEALSRVQWPRQVQEGAGHLDLSENFPFLLLKLRPGAEVPEVLPPEAHEERKPWW</sequence>
<feature type="non-terminal residue" evidence="1">
    <location>
        <position position="1"/>
    </location>
</feature>
<organism evidence="1 2">
    <name type="scientific">Polarella glacialis</name>
    <name type="common">Dinoflagellate</name>
    <dbReference type="NCBI Taxonomy" id="89957"/>
    <lineage>
        <taxon>Eukaryota</taxon>
        <taxon>Sar</taxon>
        <taxon>Alveolata</taxon>
        <taxon>Dinophyceae</taxon>
        <taxon>Suessiales</taxon>
        <taxon>Suessiaceae</taxon>
        <taxon>Polarella</taxon>
    </lineage>
</organism>
<gene>
    <name evidence="1" type="ORF">PGLA1383_LOCUS10663</name>
</gene>
<evidence type="ECO:0000313" key="1">
    <source>
        <dbReference type="EMBL" id="CAE8592004.1"/>
    </source>
</evidence>
<keyword evidence="2" id="KW-1185">Reference proteome</keyword>
<evidence type="ECO:0000313" key="2">
    <source>
        <dbReference type="Proteomes" id="UP000654075"/>
    </source>
</evidence>
<dbReference type="EMBL" id="CAJNNV010005381">
    <property type="protein sequence ID" value="CAE8592004.1"/>
    <property type="molecule type" value="Genomic_DNA"/>
</dbReference>
<dbReference type="AlphaFoldDB" id="A0A813DZR0"/>
<dbReference type="Gene3D" id="3.40.50.150">
    <property type="entry name" value="Vaccinia Virus protein VP39"/>
    <property type="match status" value="1"/>
</dbReference>
<accession>A0A813DZR0</accession>
<dbReference type="InterPro" id="IPR029063">
    <property type="entry name" value="SAM-dependent_MTases_sf"/>
</dbReference>
<name>A0A813DZR0_POLGL</name>
<reference evidence="1" key="1">
    <citation type="submission" date="2021-02" db="EMBL/GenBank/DDBJ databases">
        <authorList>
            <person name="Dougan E. K."/>
            <person name="Rhodes N."/>
            <person name="Thang M."/>
            <person name="Chan C."/>
        </authorList>
    </citation>
    <scope>NUCLEOTIDE SEQUENCE</scope>
</reference>
<protein>
    <submittedName>
        <fullName evidence="1">Uncharacterized protein</fullName>
    </submittedName>
</protein>